<dbReference type="EMBL" id="HACA01016434">
    <property type="protein sequence ID" value="CDW33795.1"/>
    <property type="molecule type" value="Transcribed_RNA"/>
</dbReference>
<sequence length="76" mass="9031">MITYGFVVWGHTVIAKKGGIRKLTTIQRKSLLRMTHTIRFLCNKILDQVELNKVSYYITGNHIWVDNRKVKQDFFF</sequence>
<proteinExistence type="predicted"/>
<evidence type="ECO:0000313" key="1">
    <source>
        <dbReference type="EMBL" id="CDW33795.1"/>
    </source>
</evidence>
<reference evidence="1" key="1">
    <citation type="submission" date="2014-05" db="EMBL/GenBank/DDBJ databases">
        <authorList>
            <person name="Chronopoulou M."/>
        </authorList>
    </citation>
    <scope>NUCLEOTIDE SEQUENCE</scope>
    <source>
        <tissue evidence="1">Whole organism</tissue>
    </source>
</reference>
<organism evidence="1">
    <name type="scientific">Lepeophtheirus salmonis</name>
    <name type="common">Salmon louse</name>
    <name type="synonym">Caligus salmonis</name>
    <dbReference type="NCBI Taxonomy" id="72036"/>
    <lineage>
        <taxon>Eukaryota</taxon>
        <taxon>Metazoa</taxon>
        <taxon>Ecdysozoa</taxon>
        <taxon>Arthropoda</taxon>
        <taxon>Crustacea</taxon>
        <taxon>Multicrustacea</taxon>
        <taxon>Hexanauplia</taxon>
        <taxon>Copepoda</taxon>
        <taxon>Siphonostomatoida</taxon>
        <taxon>Caligidae</taxon>
        <taxon>Lepeophtheirus</taxon>
    </lineage>
</organism>
<protein>
    <submittedName>
        <fullName evidence="1">Uncharacterized protein</fullName>
    </submittedName>
</protein>
<dbReference type="AlphaFoldDB" id="A0A0K2U6X1"/>
<accession>A0A0K2U6X1</accession>
<name>A0A0K2U6X1_LEPSM</name>